<proteinExistence type="predicted"/>
<name>A0A5B7FKM5_PORTR</name>
<gene>
    <name evidence="1" type="ORF">E2C01_041722</name>
</gene>
<organism evidence="1 2">
    <name type="scientific">Portunus trituberculatus</name>
    <name type="common">Swimming crab</name>
    <name type="synonym">Neptunus trituberculatus</name>
    <dbReference type="NCBI Taxonomy" id="210409"/>
    <lineage>
        <taxon>Eukaryota</taxon>
        <taxon>Metazoa</taxon>
        <taxon>Ecdysozoa</taxon>
        <taxon>Arthropoda</taxon>
        <taxon>Crustacea</taxon>
        <taxon>Multicrustacea</taxon>
        <taxon>Malacostraca</taxon>
        <taxon>Eumalacostraca</taxon>
        <taxon>Eucarida</taxon>
        <taxon>Decapoda</taxon>
        <taxon>Pleocyemata</taxon>
        <taxon>Brachyura</taxon>
        <taxon>Eubrachyura</taxon>
        <taxon>Portunoidea</taxon>
        <taxon>Portunidae</taxon>
        <taxon>Portuninae</taxon>
        <taxon>Portunus</taxon>
    </lineage>
</organism>
<accession>A0A5B7FKM5</accession>
<protein>
    <submittedName>
        <fullName evidence="1">Uncharacterized protein</fullName>
    </submittedName>
</protein>
<reference evidence="1 2" key="1">
    <citation type="submission" date="2019-05" db="EMBL/GenBank/DDBJ databases">
        <title>Another draft genome of Portunus trituberculatus and its Hox gene families provides insights of decapod evolution.</title>
        <authorList>
            <person name="Jeong J.-H."/>
            <person name="Song I."/>
            <person name="Kim S."/>
            <person name="Choi T."/>
            <person name="Kim D."/>
            <person name="Ryu S."/>
            <person name="Kim W."/>
        </authorList>
    </citation>
    <scope>NUCLEOTIDE SEQUENCE [LARGE SCALE GENOMIC DNA]</scope>
    <source>
        <tissue evidence="1">Muscle</tissue>
    </source>
</reference>
<dbReference type="AlphaFoldDB" id="A0A5B7FKM5"/>
<evidence type="ECO:0000313" key="2">
    <source>
        <dbReference type="Proteomes" id="UP000324222"/>
    </source>
</evidence>
<keyword evidence="2" id="KW-1185">Reference proteome</keyword>
<comment type="caution">
    <text evidence="1">The sequence shown here is derived from an EMBL/GenBank/DDBJ whole genome shotgun (WGS) entry which is preliminary data.</text>
</comment>
<dbReference type="Proteomes" id="UP000324222">
    <property type="component" value="Unassembled WGS sequence"/>
</dbReference>
<sequence>MSLVEAWLRRKAVLSVSHHALCCTAASRHVRSDEPWTPISTELLHNQELSLTTSCSSAASYASLDP</sequence>
<dbReference type="EMBL" id="VSRR010008027">
    <property type="protein sequence ID" value="MPC47961.1"/>
    <property type="molecule type" value="Genomic_DNA"/>
</dbReference>
<evidence type="ECO:0000313" key="1">
    <source>
        <dbReference type="EMBL" id="MPC47961.1"/>
    </source>
</evidence>